<dbReference type="Pfam" id="PF00672">
    <property type="entry name" value="HAMP"/>
    <property type="match status" value="1"/>
</dbReference>
<proteinExistence type="inferred from homology"/>
<comment type="similarity">
    <text evidence="4">Belongs to the methyl-accepting chemotaxis (MCP) protein family.</text>
</comment>
<feature type="coiled-coil region" evidence="6">
    <location>
        <begin position="388"/>
        <end position="415"/>
    </location>
</feature>
<dbReference type="SMART" id="SM00304">
    <property type="entry name" value="HAMP"/>
    <property type="match status" value="1"/>
</dbReference>
<dbReference type="GO" id="GO:0007165">
    <property type="term" value="P:signal transduction"/>
    <property type="evidence" value="ECO:0007669"/>
    <property type="project" value="UniProtKB-KW"/>
</dbReference>
<feature type="domain" description="HAMP" evidence="11">
    <location>
        <begin position="344"/>
        <end position="397"/>
    </location>
</feature>
<feature type="signal peptide" evidence="8">
    <location>
        <begin position="1"/>
        <end position="19"/>
    </location>
</feature>
<reference evidence="12 13" key="1">
    <citation type="submission" date="2016-10" db="EMBL/GenBank/DDBJ databases">
        <title>Draft genome sequence of Methylobacterium extorquens CP3, a seed endophyte of Crotalaria pumila with plant growth-promoting and metal tolerance properties.</title>
        <authorList>
            <person name="Sanchez-Lopez A.S."/>
            <person name="Van Hamme J.D."/>
            <person name="Thijs S."/>
            <person name="Mcammond B.M."/>
            <person name="Stevens V."/>
            <person name="Gonzalez-Chavez M.D.C."/>
            <person name="Vangronsveld J."/>
        </authorList>
    </citation>
    <scope>NUCLEOTIDE SEQUENCE [LARGE SCALE GENOMIC DNA]</scope>
    <source>
        <strain evidence="12 13">CP3</strain>
    </source>
</reference>
<feature type="domain" description="Methyl-accepting transducer" evidence="9">
    <location>
        <begin position="438"/>
        <end position="664"/>
    </location>
</feature>
<dbReference type="SMART" id="SM00283">
    <property type="entry name" value="MA"/>
    <property type="match status" value="1"/>
</dbReference>
<evidence type="ECO:0000256" key="1">
    <source>
        <dbReference type="ARBA" id="ARBA00004429"/>
    </source>
</evidence>
<dbReference type="PANTHER" id="PTHR32089:SF112">
    <property type="entry name" value="LYSOZYME-LIKE PROTEIN-RELATED"/>
    <property type="match status" value="1"/>
</dbReference>
<dbReference type="Proteomes" id="UP000180215">
    <property type="component" value="Unassembled WGS sequence"/>
</dbReference>
<evidence type="ECO:0000256" key="5">
    <source>
        <dbReference type="PROSITE-ProRule" id="PRU00284"/>
    </source>
</evidence>
<evidence type="ECO:0000256" key="7">
    <source>
        <dbReference type="SAM" id="Phobius"/>
    </source>
</evidence>
<feature type="chain" id="PRO_5013023638" evidence="8">
    <location>
        <begin position="20"/>
        <end position="693"/>
    </location>
</feature>
<comment type="subcellular location">
    <subcellularLocation>
        <location evidence="1">Cell inner membrane</location>
        <topology evidence="1">Multi-pass membrane protein</topology>
    </subcellularLocation>
</comment>
<keyword evidence="8" id="KW-0732">Signal</keyword>
<evidence type="ECO:0000256" key="3">
    <source>
        <dbReference type="ARBA" id="ARBA00023224"/>
    </source>
</evidence>
<keyword evidence="3 5" id="KW-0807">Transducer</keyword>
<feature type="domain" description="T-SNARE coiled-coil homology" evidence="10">
    <location>
        <begin position="590"/>
        <end position="652"/>
    </location>
</feature>
<dbReference type="InterPro" id="IPR004089">
    <property type="entry name" value="MCPsignal_dom"/>
</dbReference>
<dbReference type="Pfam" id="PF00015">
    <property type="entry name" value="MCPsignal"/>
    <property type="match status" value="1"/>
</dbReference>
<organism evidence="12 13">
    <name type="scientific">Methylorubrum extorquens</name>
    <name type="common">Methylobacterium dichloromethanicum</name>
    <name type="synonym">Methylobacterium extorquens</name>
    <dbReference type="NCBI Taxonomy" id="408"/>
    <lineage>
        <taxon>Bacteria</taxon>
        <taxon>Pseudomonadati</taxon>
        <taxon>Pseudomonadota</taxon>
        <taxon>Alphaproteobacteria</taxon>
        <taxon>Hyphomicrobiales</taxon>
        <taxon>Methylobacteriaceae</taxon>
        <taxon>Methylorubrum</taxon>
    </lineage>
</organism>
<keyword evidence="2" id="KW-0997">Cell inner membrane</keyword>
<keyword evidence="6" id="KW-0175">Coiled coil</keyword>
<feature type="transmembrane region" description="Helical" evidence="7">
    <location>
        <begin position="321"/>
        <end position="342"/>
    </location>
</feature>
<accession>A0A1S1P6V6</accession>
<dbReference type="SUPFAM" id="SSF58104">
    <property type="entry name" value="Methyl-accepting chemotaxis protein (MCP) signaling domain"/>
    <property type="match status" value="1"/>
</dbReference>
<evidence type="ECO:0000313" key="13">
    <source>
        <dbReference type="Proteomes" id="UP000180215"/>
    </source>
</evidence>
<dbReference type="PANTHER" id="PTHR32089">
    <property type="entry name" value="METHYL-ACCEPTING CHEMOTAXIS PROTEIN MCPB"/>
    <property type="match status" value="1"/>
</dbReference>
<dbReference type="PROSITE" id="PS50885">
    <property type="entry name" value="HAMP"/>
    <property type="match status" value="1"/>
</dbReference>
<keyword evidence="7" id="KW-0472">Membrane</keyword>
<dbReference type="CDD" id="cd06225">
    <property type="entry name" value="HAMP"/>
    <property type="match status" value="1"/>
</dbReference>
<evidence type="ECO:0000256" key="6">
    <source>
        <dbReference type="SAM" id="Coils"/>
    </source>
</evidence>
<dbReference type="PROSITE" id="PS50192">
    <property type="entry name" value="T_SNARE"/>
    <property type="match status" value="1"/>
</dbReference>
<evidence type="ECO:0000256" key="2">
    <source>
        <dbReference type="ARBA" id="ARBA00022519"/>
    </source>
</evidence>
<dbReference type="Gene3D" id="1.10.287.950">
    <property type="entry name" value="Methyl-accepting chemotaxis protein"/>
    <property type="match status" value="1"/>
</dbReference>
<dbReference type="PROSITE" id="PS50111">
    <property type="entry name" value="CHEMOTAXIS_TRANSDUC_2"/>
    <property type="match status" value="1"/>
</dbReference>
<dbReference type="InterPro" id="IPR003660">
    <property type="entry name" value="HAMP_dom"/>
</dbReference>
<evidence type="ECO:0000256" key="8">
    <source>
        <dbReference type="SAM" id="SignalP"/>
    </source>
</evidence>
<keyword evidence="7" id="KW-0812">Transmembrane</keyword>
<comment type="caution">
    <text evidence="12">The sequence shown here is derived from an EMBL/GenBank/DDBJ whole genome shotgun (WGS) entry which is preliminary data.</text>
</comment>
<dbReference type="Gene3D" id="6.10.340.10">
    <property type="match status" value="1"/>
</dbReference>
<gene>
    <name evidence="12" type="ORF">BK022_09375</name>
</gene>
<keyword evidence="2" id="KW-1003">Cell membrane</keyword>
<evidence type="ECO:0000259" key="9">
    <source>
        <dbReference type="PROSITE" id="PS50111"/>
    </source>
</evidence>
<evidence type="ECO:0000256" key="4">
    <source>
        <dbReference type="ARBA" id="ARBA00029447"/>
    </source>
</evidence>
<evidence type="ECO:0000259" key="11">
    <source>
        <dbReference type="PROSITE" id="PS50885"/>
    </source>
</evidence>
<keyword evidence="7" id="KW-1133">Transmembrane helix</keyword>
<protein>
    <submittedName>
        <fullName evidence="12">Chemotaxis protein</fullName>
    </submittedName>
</protein>
<evidence type="ECO:0000259" key="10">
    <source>
        <dbReference type="PROSITE" id="PS50192"/>
    </source>
</evidence>
<dbReference type="InterPro" id="IPR000727">
    <property type="entry name" value="T_SNARE_dom"/>
</dbReference>
<dbReference type="AlphaFoldDB" id="A0A1S1P6V6"/>
<evidence type="ECO:0000313" key="12">
    <source>
        <dbReference type="EMBL" id="OHV16846.1"/>
    </source>
</evidence>
<sequence length="693" mass="73241">MRVRNLFVSCMATVGLVTAGSSSFIAWQEWQRWSQADEARQLVGVLGEIARFNERLALERGSYNQLLLSDSAEQAPIRASAEANRKATEAVAGRITGAVAALPADKRAVLDQALQPTIRQLEGARAAADSEIAKPLKERDEQAAKSFQKAIIAVVAQNAKTLGMIEIDITRENPEVARSVPVVSLAMELRDIGGSRSIWFSQYAGAKQRFSPALTVQIHEMNGRIEQAWQRLQRSVMQVETQGPLVDALTMVERNFIADPGQVVAGMFAAGRDGTEPPMTLTEWRPHTTKMLQSILSVRDAALQSALATADETIASALQRLAVAGATLLLVILFTFGIVVFFTRRVVQPLASLARTITQLVEGTRDVEVPGTDRRDEIGEIARAVDVLKAHGAEAERLRGEREGLRQSAEVERRQSLERTADQFGSSVGGIVGQVATAAGSFEAQATNLAGTAREADLRSAEAARLSRSASQNIEAVAAAAEELSASIDQIRQQARGSSAAASEAAQEASSTEAKVADLGAAAARISEVLGLIRGVAEQTNLLALNATIEAARAGAAGKGFAVVAAEVKALAGQSARATDEIAAHIGSVRVATEQTVQAIGNITQAIQRATGMADAIAYAIDEQSTATQEIAHNISAASHGMRLATGEIESVIGASSATGRAADRVLQDAIALNGQSTELRSSVHQFVGSIRA</sequence>
<name>A0A1S1P6V6_METEX</name>
<dbReference type="GO" id="GO:0005886">
    <property type="term" value="C:plasma membrane"/>
    <property type="evidence" value="ECO:0007669"/>
    <property type="project" value="UniProtKB-SubCell"/>
</dbReference>
<dbReference type="EMBL" id="MNAO01000083">
    <property type="protein sequence ID" value="OHV16846.1"/>
    <property type="molecule type" value="Genomic_DNA"/>
</dbReference>